<dbReference type="GO" id="GO:0006281">
    <property type="term" value="P:DNA repair"/>
    <property type="evidence" value="ECO:0007669"/>
    <property type="project" value="UniProtKB-KW"/>
</dbReference>
<dbReference type="HOGENOM" id="CLU_000772_3_0_1"/>
<reference evidence="7 8" key="1">
    <citation type="journal article" date="2011" name="Science">
        <title>Comparative functional genomics of the fission yeasts.</title>
        <authorList>
            <person name="Rhind N."/>
            <person name="Chen Z."/>
            <person name="Yassour M."/>
            <person name="Thompson D.A."/>
            <person name="Haas B.J."/>
            <person name="Habib N."/>
            <person name="Wapinski I."/>
            <person name="Roy S."/>
            <person name="Lin M.F."/>
            <person name="Heiman D.I."/>
            <person name="Young S.K."/>
            <person name="Furuya K."/>
            <person name="Guo Y."/>
            <person name="Pidoux A."/>
            <person name="Chen H.M."/>
            <person name="Robbertse B."/>
            <person name="Goldberg J.M."/>
            <person name="Aoki K."/>
            <person name="Bayne E.H."/>
            <person name="Berlin A.M."/>
            <person name="Desjardins C.A."/>
            <person name="Dobbs E."/>
            <person name="Dukaj L."/>
            <person name="Fan L."/>
            <person name="FitzGerald M.G."/>
            <person name="French C."/>
            <person name="Gujja S."/>
            <person name="Hansen K."/>
            <person name="Keifenheim D."/>
            <person name="Levin J.Z."/>
            <person name="Mosher R.A."/>
            <person name="Mueller C.A."/>
            <person name="Pfiffner J."/>
            <person name="Priest M."/>
            <person name="Russ C."/>
            <person name="Smialowska A."/>
            <person name="Swoboda P."/>
            <person name="Sykes S.M."/>
            <person name="Vaughn M."/>
            <person name="Vengrova S."/>
            <person name="Yoder R."/>
            <person name="Zeng Q."/>
            <person name="Allshire R."/>
            <person name="Baulcombe D."/>
            <person name="Birren B.W."/>
            <person name="Brown W."/>
            <person name="Ekwall K."/>
            <person name="Kellis M."/>
            <person name="Leatherwood J."/>
            <person name="Levin H."/>
            <person name="Margalit H."/>
            <person name="Martienssen R."/>
            <person name="Nieduszynski C.A."/>
            <person name="Spatafora J.W."/>
            <person name="Friedman N."/>
            <person name="Dalgaard J.Z."/>
            <person name="Baumann P."/>
            <person name="Niki H."/>
            <person name="Regev A."/>
            <person name="Nusbaum C."/>
        </authorList>
    </citation>
    <scope>NUCLEOTIDE SEQUENCE [LARGE SCALE GENOMIC DNA]</scope>
    <source>
        <strain evidence="8">yFS275 / FY16936</strain>
    </source>
</reference>
<dbReference type="RefSeq" id="XP_002171866.1">
    <property type="nucleotide sequence ID" value="XM_002171830.2"/>
</dbReference>
<keyword evidence="2" id="KW-0677">Repeat</keyword>
<dbReference type="OMA" id="PYTRTWD"/>
<gene>
    <name evidence="7" type="ORF">SJAG_00591</name>
</gene>
<dbReference type="GO" id="GO:0005829">
    <property type="term" value="C:cytosol"/>
    <property type="evidence" value="ECO:0000318"/>
    <property type="project" value="GO_Central"/>
</dbReference>
<organism evidence="7 8">
    <name type="scientific">Schizosaccharomyces japonicus (strain yFS275 / FY16936)</name>
    <name type="common">Fission yeast</name>
    <dbReference type="NCBI Taxonomy" id="402676"/>
    <lineage>
        <taxon>Eukaryota</taxon>
        <taxon>Fungi</taxon>
        <taxon>Dikarya</taxon>
        <taxon>Ascomycota</taxon>
        <taxon>Taphrinomycotina</taxon>
        <taxon>Schizosaccharomycetes</taxon>
        <taxon>Schizosaccharomycetales</taxon>
        <taxon>Schizosaccharomycetaceae</taxon>
        <taxon>Schizosaccharomyces</taxon>
    </lineage>
</organism>
<feature type="domain" description="Proteasome activator Blm10 middle HEAT repeats region" evidence="6">
    <location>
        <begin position="352"/>
        <end position="868"/>
    </location>
</feature>
<dbReference type="InterPro" id="IPR032430">
    <property type="entry name" value="Blm10_mid"/>
</dbReference>
<dbReference type="GO" id="GO:0016504">
    <property type="term" value="F:peptidase activator activity"/>
    <property type="evidence" value="ECO:0000318"/>
    <property type="project" value="GO_Central"/>
</dbReference>
<dbReference type="InterPro" id="IPR021843">
    <property type="entry name" value="PSME4_C"/>
</dbReference>
<proteinExistence type="inferred from homology"/>
<evidence type="ECO:0000256" key="1">
    <source>
        <dbReference type="ARBA" id="ARBA00005739"/>
    </source>
</evidence>
<dbReference type="STRING" id="402676.B6JW22"/>
<comment type="similarity">
    <text evidence="1">Belongs to the BLM10 family.</text>
</comment>
<keyword evidence="8" id="KW-1185">Reference proteome</keyword>
<dbReference type="InterPro" id="IPR016024">
    <property type="entry name" value="ARM-type_fold"/>
</dbReference>
<dbReference type="eggNOG" id="KOG1851">
    <property type="taxonomic scope" value="Eukaryota"/>
</dbReference>
<dbReference type="GO" id="GO:0005634">
    <property type="term" value="C:nucleus"/>
    <property type="evidence" value="ECO:0000318"/>
    <property type="project" value="GO_Central"/>
</dbReference>
<dbReference type="OrthoDB" id="17907at2759"/>
<accession>B6JW22</accession>
<dbReference type="PANTHER" id="PTHR32170:SF3">
    <property type="entry name" value="PROTEASOME ACTIVATOR COMPLEX SUBUNIT 4"/>
    <property type="match status" value="1"/>
</dbReference>
<dbReference type="GO" id="GO:0070628">
    <property type="term" value="F:proteasome binding"/>
    <property type="evidence" value="ECO:0000318"/>
    <property type="project" value="GO_Central"/>
</dbReference>
<evidence type="ECO:0000256" key="3">
    <source>
        <dbReference type="ARBA" id="ARBA00022763"/>
    </source>
</evidence>
<dbReference type="InterPro" id="IPR011989">
    <property type="entry name" value="ARM-like"/>
</dbReference>
<keyword evidence="3" id="KW-0227">DNA damage</keyword>
<protein>
    <submittedName>
        <fullName evidence="7">Uncharacterized protein</fullName>
    </submittedName>
</protein>
<dbReference type="VEuPathDB" id="FungiDB:SJAG_00591"/>
<dbReference type="PANTHER" id="PTHR32170">
    <property type="entry name" value="PROTEASOME ACTIVATOR COMPLEX SUBUNIT 4"/>
    <property type="match status" value="1"/>
</dbReference>
<keyword evidence="4" id="KW-0234">DNA repair</keyword>
<name>B6JW22_SCHJY</name>
<evidence type="ECO:0000313" key="8">
    <source>
        <dbReference type="Proteomes" id="UP000001744"/>
    </source>
</evidence>
<evidence type="ECO:0000259" key="5">
    <source>
        <dbReference type="Pfam" id="PF11919"/>
    </source>
</evidence>
<dbReference type="EMBL" id="KE651166">
    <property type="protein sequence ID" value="EEB05573.1"/>
    <property type="molecule type" value="Genomic_DNA"/>
</dbReference>
<dbReference type="GO" id="GO:0010499">
    <property type="term" value="P:proteasomal ubiquitin-independent protein catabolic process"/>
    <property type="evidence" value="ECO:0000318"/>
    <property type="project" value="GO_Central"/>
</dbReference>
<dbReference type="Gene3D" id="1.25.10.10">
    <property type="entry name" value="Leucine-rich Repeat Variant"/>
    <property type="match status" value="1"/>
</dbReference>
<sequence>MSALYKNRVTFDELKHFPFGYDNRSEQLSKLEFILSKLCIALTARSWQNALKWDKELDKWFQFGYRIPRKAQKTLIPIYYELALSLNLPGEFADVTYARFSQLINSPSCPDESCESNVCTHPIEKRFLTVTDLQLDWRLAFNYMKACLRLDKKYVPENSNSYWINQETIIREASAFFPAEEVHNVLNEVVPLFSISRPADALTAVGMLSLLLPTSPSSLKNSETNPQVWLPTIFQLCDTFSLLKDQATAVTLTDVCSRLAARSLNGDYKYQFSEYGVFTREQVRTLFHYGLQMLPLPSKEGEQPSIEDKDVNRALRMFRTSGESGLNSISRLVICSLSPKCEESKDSILTMLEDLISLTLPYFNPSFHGYVDDILFVFLEELSLQFLKRWTYENDEEVSIPKERRLTKSLKKTFVKMLIPPLLYAIRQNSSYCLEPAKYTLRNLSILEPDVVVPCMLKIIYPIFQSLDKTPDAATTLKSLTTLAPAIAEHKRYRPHVISLLRLLREIDPEDFETTQTALRFITILSHYVSFYNIDKNADSNIFTQWFQTEVKKLELRNFDDFESQEETYKSVIDYDNVVASGMTKFGDWLLAFIRYVFDLLDSSPDKYKDDFMKERGKLMTEIFISEAIESFVPALSDEWLDLALSKFRDFIATSVQRQPVDTIKTVCAAFTDAAPEKTWRLLYPTLSTNIIIELDGEKAGLSRGSSPSEILPCDRTLYWNISILNAITSSNGKYFLGKEEELTKLLDKLLLCRGFIGSLASSFVRQLVYHLISVYPTAPSQRQQPNISNWGKLCEKDSFKLHWNIPSEQEISLTIFICNRYMTLCMDRLRQMVIETKPIDPTEEWLDEVTSYFDWLCSFTSALAELFEIPDMEFVPDHKHDEFNTFTNDYPFLRSKVNCHRFTTLQQLSELTALRERLGSLYVELHDVLSDSTVYQDSLMKKLIDCERSFLSDYGYSNSIDPLKAARRRYCGSEKYFDYVPQAQPHPATLLGRNVYIRFLEHLRLSSVPRVPTPKEKAILQNLATSCCTQPSSVCKSACLALQQCISYFRDAYLTIYQTLMNIAKNSQSAEVITEAIETIAYTGKRQWRILPPLIRELIQRWNESDSMPIIAGDVFACYIEPLRVETFFPMYKHHNIPQISLQSETEELRLLVAATQQQMQKSLEAAAEVRDFIIDAFPNAHWTLQTWIAKVFRVSFSNMFIPPTPKALKIFVEGMVSSHPATREKSCEVLFVITNYIWELVLSKDNAENIFCQNLHLPNELELKNTPENKDKVNQALYDFRNCEKTYCIKNTFPEWLITPDVVSVQQRVHNKEMDFSSVQSLFDTAVKSIDEDWLQKVLSFFAQGPSEPDYSLEGPYFYPLDSEDWRDLSVHFWESIFRLLLNGDSNISAKFLKEQIEKLCSSSDRYCNETGVYLLNGIVLSLPQCRTEIAEKHWDWIVPVIDTSLQNSLWPDNQECWSHLIHTVFKDSDPVLFWPLYNLLANLHHAVFFEHVSEDTAKLNLLEEFVRTVGWRFQNHKPLYEYLLSALQQPQEECRKAIGAVLADLGHAQVHVTYDSVDALLKANSTTGSLDSFFEDNPTTKITALVEAFEKLETLRLQAKVSSDYETYSCYASTMVHWTERLLLHPCGLVVFPIVPDTVLPAVLHMLDVKGEDDLQQAASSLLILLENMNYPLSTTVKFCDACTAILKDEDSEHRRLQLLTTLPSFVLHHSVFLSEELKLSVLETLVTILDDTRPEVQENAVAAVATLLQCFSKPQTDIILDLSKRFFKVLDTTPMPKSAADNSTTEEEHNQLIARRHAAVLGLSALAKSVSVGTPLSCTKPILLRLIEFTNDSDLLGTTAKKALAEFKVMQVDIWPLVSGYLTQERLDELTKFEPVNDE</sequence>
<evidence type="ECO:0000256" key="4">
    <source>
        <dbReference type="ARBA" id="ARBA00023204"/>
    </source>
</evidence>
<dbReference type="Pfam" id="PF11919">
    <property type="entry name" value="PSME4_C"/>
    <property type="match status" value="1"/>
</dbReference>
<dbReference type="SUPFAM" id="SSF48371">
    <property type="entry name" value="ARM repeat"/>
    <property type="match status" value="2"/>
</dbReference>
<evidence type="ECO:0000313" key="7">
    <source>
        <dbReference type="EMBL" id="EEB05573.1"/>
    </source>
</evidence>
<feature type="domain" description="Proteasome activator complex subunit 4 C-terminal" evidence="5">
    <location>
        <begin position="1798"/>
        <end position="1877"/>
    </location>
</feature>
<evidence type="ECO:0000259" key="6">
    <source>
        <dbReference type="Pfam" id="PF16507"/>
    </source>
</evidence>
<dbReference type="JaponicusDB" id="SJAG_00591"/>
<evidence type="ECO:0000256" key="2">
    <source>
        <dbReference type="ARBA" id="ARBA00022737"/>
    </source>
</evidence>
<dbReference type="GeneID" id="7051285"/>
<dbReference type="Proteomes" id="UP000001744">
    <property type="component" value="Unassembled WGS sequence"/>
</dbReference>
<dbReference type="Pfam" id="PF16507">
    <property type="entry name" value="HEAT_PSME4_mid"/>
    <property type="match status" value="1"/>
</dbReference>
<dbReference type="InterPro" id="IPR035309">
    <property type="entry name" value="PSME4"/>
</dbReference>
<dbReference type="GO" id="GO:0016607">
    <property type="term" value="C:nuclear speck"/>
    <property type="evidence" value="ECO:0007669"/>
    <property type="project" value="UniProtKB-SubCell"/>
</dbReference>